<evidence type="ECO:0000256" key="8">
    <source>
        <dbReference type="SAM" id="MobiDB-lite"/>
    </source>
</evidence>
<feature type="transmembrane region" description="Helical" evidence="7">
    <location>
        <begin position="287"/>
        <end position="310"/>
    </location>
</feature>
<dbReference type="Gene3D" id="1.10.3720.10">
    <property type="entry name" value="MetI-like"/>
    <property type="match status" value="1"/>
</dbReference>
<reference evidence="10 11" key="1">
    <citation type="submission" date="2020-05" db="EMBL/GenBank/DDBJ databases">
        <title>MicrobeNet Type strains.</title>
        <authorList>
            <person name="Nicholson A.C."/>
        </authorList>
    </citation>
    <scope>NUCLEOTIDE SEQUENCE [LARGE SCALE GENOMIC DNA]</scope>
    <source>
        <strain evidence="10 11">CCUG 46604</strain>
    </source>
</reference>
<accession>A0A849ARZ3</accession>
<keyword evidence="6 7" id="KW-0472">Membrane</keyword>
<protein>
    <submittedName>
        <fullName evidence="10">ABC transporter permease</fullName>
    </submittedName>
</protein>
<feature type="transmembrane region" description="Helical" evidence="7">
    <location>
        <begin position="63"/>
        <end position="82"/>
    </location>
</feature>
<name>A0A849ARZ3_9MICO</name>
<dbReference type="InterPro" id="IPR000515">
    <property type="entry name" value="MetI-like"/>
</dbReference>
<comment type="subcellular location">
    <subcellularLocation>
        <location evidence="1 7">Cell membrane</location>
        <topology evidence="1 7">Multi-pass membrane protein</topology>
    </subcellularLocation>
</comment>
<feature type="compositionally biased region" description="Basic and acidic residues" evidence="8">
    <location>
        <begin position="11"/>
        <end position="25"/>
    </location>
</feature>
<evidence type="ECO:0000259" key="9">
    <source>
        <dbReference type="PROSITE" id="PS50928"/>
    </source>
</evidence>
<dbReference type="PROSITE" id="PS50928">
    <property type="entry name" value="ABC_TM1"/>
    <property type="match status" value="1"/>
</dbReference>
<evidence type="ECO:0000256" key="7">
    <source>
        <dbReference type="RuleBase" id="RU363032"/>
    </source>
</evidence>
<feature type="transmembrane region" description="Helical" evidence="7">
    <location>
        <begin position="170"/>
        <end position="194"/>
    </location>
</feature>
<dbReference type="PANTHER" id="PTHR43386">
    <property type="entry name" value="OLIGOPEPTIDE TRANSPORT SYSTEM PERMEASE PROTEIN APPC"/>
    <property type="match status" value="1"/>
</dbReference>
<feature type="compositionally biased region" description="Low complexity" evidence="8">
    <location>
        <begin position="26"/>
        <end position="39"/>
    </location>
</feature>
<proteinExistence type="inferred from homology"/>
<feature type="region of interest" description="Disordered" evidence="8">
    <location>
        <begin position="1"/>
        <end position="42"/>
    </location>
</feature>
<evidence type="ECO:0000256" key="2">
    <source>
        <dbReference type="ARBA" id="ARBA00022448"/>
    </source>
</evidence>
<dbReference type="AlphaFoldDB" id="A0A849ARZ3"/>
<keyword evidence="5 7" id="KW-1133">Transmembrane helix</keyword>
<comment type="caution">
    <text evidence="10">The sequence shown here is derived from an EMBL/GenBank/DDBJ whole genome shotgun (WGS) entry which is preliminary data.</text>
</comment>
<dbReference type="GO" id="GO:0055085">
    <property type="term" value="P:transmembrane transport"/>
    <property type="evidence" value="ECO:0007669"/>
    <property type="project" value="InterPro"/>
</dbReference>
<dbReference type="Proteomes" id="UP000549517">
    <property type="component" value="Unassembled WGS sequence"/>
</dbReference>
<dbReference type="EMBL" id="JABEMC010000002">
    <property type="protein sequence ID" value="NNG78552.1"/>
    <property type="molecule type" value="Genomic_DNA"/>
</dbReference>
<dbReference type="PANTHER" id="PTHR43386:SF25">
    <property type="entry name" value="PEPTIDE ABC TRANSPORTER PERMEASE PROTEIN"/>
    <property type="match status" value="1"/>
</dbReference>
<evidence type="ECO:0000256" key="6">
    <source>
        <dbReference type="ARBA" id="ARBA00023136"/>
    </source>
</evidence>
<feature type="transmembrane region" description="Helical" evidence="7">
    <location>
        <begin position="124"/>
        <end position="150"/>
    </location>
</feature>
<dbReference type="GO" id="GO:0005886">
    <property type="term" value="C:plasma membrane"/>
    <property type="evidence" value="ECO:0007669"/>
    <property type="project" value="UniProtKB-SubCell"/>
</dbReference>
<dbReference type="InterPro" id="IPR035906">
    <property type="entry name" value="MetI-like_sf"/>
</dbReference>
<sequence length="325" mass="34339">MTTTPPPHTGAADRDSSAVEQRADLDPATTASAAAPSLATKDAHTGQRNTVLTRFWAQKQAKIGVIITAAVVLLAFLGPLFVPWATGYTTTEFVARPFQPDGIAGSDNLGRDVFTRFIGGGLTLLLYALLATLIGLVLGVLFGMTAAYTGGWLDSLIMRSNDVLLAIPQLVFALLAITVLGPRGWVLITVIGITHAPRIARVARSATLGVINEDYIRAAEMYAMPRLRLLTREIMPNITGPMAVEAGLRLTYSIGAIASLSFLGLGMQPPTADWGLMINENRIALSIQPWGVLLPVAAIALLTIGTNLIADSIARASATSNVGEQ</sequence>
<dbReference type="RefSeq" id="WP_170273660.1">
    <property type="nucleotide sequence ID" value="NZ_BAAAKH010000007.1"/>
</dbReference>
<evidence type="ECO:0000313" key="10">
    <source>
        <dbReference type="EMBL" id="NNG78552.1"/>
    </source>
</evidence>
<keyword evidence="2 7" id="KW-0813">Transport</keyword>
<evidence type="ECO:0000256" key="5">
    <source>
        <dbReference type="ARBA" id="ARBA00022989"/>
    </source>
</evidence>
<dbReference type="CDD" id="cd06261">
    <property type="entry name" value="TM_PBP2"/>
    <property type="match status" value="1"/>
</dbReference>
<evidence type="ECO:0000256" key="4">
    <source>
        <dbReference type="ARBA" id="ARBA00022692"/>
    </source>
</evidence>
<evidence type="ECO:0000313" key="11">
    <source>
        <dbReference type="Proteomes" id="UP000549517"/>
    </source>
</evidence>
<feature type="domain" description="ABC transmembrane type-1" evidence="9">
    <location>
        <begin position="121"/>
        <end position="314"/>
    </location>
</feature>
<dbReference type="SUPFAM" id="SSF161098">
    <property type="entry name" value="MetI-like"/>
    <property type="match status" value="1"/>
</dbReference>
<feature type="transmembrane region" description="Helical" evidence="7">
    <location>
        <begin position="250"/>
        <end position="267"/>
    </location>
</feature>
<organism evidence="10 11">
    <name type="scientific">Brevibacterium luteolum</name>
    <dbReference type="NCBI Taxonomy" id="199591"/>
    <lineage>
        <taxon>Bacteria</taxon>
        <taxon>Bacillati</taxon>
        <taxon>Actinomycetota</taxon>
        <taxon>Actinomycetes</taxon>
        <taxon>Micrococcales</taxon>
        <taxon>Brevibacteriaceae</taxon>
        <taxon>Brevibacterium</taxon>
    </lineage>
</organism>
<keyword evidence="4 7" id="KW-0812">Transmembrane</keyword>
<evidence type="ECO:0000256" key="3">
    <source>
        <dbReference type="ARBA" id="ARBA00022475"/>
    </source>
</evidence>
<comment type="similarity">
    <text evidence="7">Belongs to the binding-protein-dependent transport system permease family.</text>
</comment>
<keyword evidence="3" id="KW-1003">Cell membrane</keyword>
<evidence type="ECO:0000256" key="1">
    <source>
        <dbReference type="ARBA" id="ARBA00004651"/>
    </source>
</evidence>
<gene>
    <name evidence="10" type="ORF">HLA91_04065</name>
</gene>
<dbReference type="InterPro" id="IPR050366">
    <property type="entry name" value="BP-dependent_transpt_permease"/>
</dbReference>
<dbReference type="Pfam" id="PF00528">
    <property type="entry name" value="BPD_transp_1"/>
    <property type="match status" value="1"/>
</dbReference>